<dbReference type="InterPro" id="IPR011009">
    <property type="entry name" value="Kinase-like_dom_sf"/>
</dbReference>
<dbReference type="SUPFAM" id="SSF56112">
    <property type="entry name" value="Protein kinase-like (PK-like)"/>
    <property type="match status" value="1"/>
</dbReference>
<reference evidence="2" key="1">
    <citation type="submission" date="2014-09" db="EMBL/GenBank/DDBJ databases">
        <authorList>
            <person name="Magalhaes I.L.F."/>
            <person name="Oliveira U."/>
            <person name="Santos F.R."/>
            <person name="Vidigal T.H.D.A."/>
            <person name="Brescovit A.D."/>
            <person name="Santos A.J."/>
        </authorList>
    </citation>
    <scope>NUCLEOTIDE SEQUENCE</scope>
    <source>
        <tissue evidence="2">Shoot tissue taken approximately 20 cm above the soil surface</tissue>
    </source>
</reference>
<dbReference type="PROSITE" id="PS50011">
    <property type="entry name" value="PROTEIN_KINASE_DOM"/>
    <property type="match status" value="1"/>
</dbReference>
<dbReference type="EMBL" id="GBRH01248882">
    <property type="protein sequence ID" value="JAD49013.1"/>
    <property type="molecule type" value="Transcribed_RNA"/>
</dbReference>
<dbReference type="InterPro" id="IPR000719">
    <property type="entry name" value="Prot_kinase_dom"/>
</dbReference>
<sequence length="104" mass="11768">MAPEVLRDEPSNEKSDVYSFGVILWELMTLQQPWCNLNPAQVVAAVGFKGRRLDIPKDLNPLVAALIESCWANEPWRRPSFANIMETLRHLIKVPAPQLILSDS</sequence>
<dbReference type="Gene3D" id="1.10.510.10">
    <property type="entry name" value="Transferase(Phosphotransferase) domain 1"/>
    <property type="match status" value="1"/>
</dbReference>
<accession>A0A0A9AGM6</accession>
<feature type="domain" description="Protein kinase" evidence="1">
    <location>
        <begin position="1"/>
        <end position="93"/>
    </location>
</feature>
<dbReference type="GO" id="GO:0004674">
    <property type="term" value="F:protein serine/threonine kinase activity"/>
    <property type="evidence" value="ECO:0007669"/>
    <property type="project" value="TreeGrafter"/>
</dbReference>
<evidence type="ECO:0000259" key="1">
    <source>
        <dbReference type="PROSITE" id="PS50011"/>
    </source>
</evidence>
<dbReference type="PANTHER" id="PTHR44329">
    <property type="entry name" value="SERINE/THREONINE-PROTEIN KINASE TNNI3K-RELATED"/>
    <property type="match status" value="1"/>
</dbReference>
<dbReference type="Pfam" id="PF07714">
    <property type="entry name" value="PK_Tyr_Ser-Thr"/>
    <property type="match status" value="1"/>
</dbReference>
<name>A0A0A9AGM6_ARUDO</name>
<organism evidence="2">
    <name type="scientific">Arundo donax</name>
    <name type="common">Giant reed</name>
    <name type="synonym">Donax arundinaceus</name>
    <dbReference type="NCBI Taxonomy" id="35708"/>
    <lineage>
        <taxon>Eukaryota</taxon>
        <taxon>Viridiplantae</taxon>
        <taxon>Streptophyta</taxon>
        <taxon>Embryophyta</taxon>
        <taxon>Tracheophyta</taxon>
        <taxon>Spermatophyta</taxon>
        <taxon>Magnoliopsida</taxon>
        <taxon>Liliopsida</taxon>
        <taxon>Poales</taxon>
        <taxon>Poaceae</taxon>
        <taxon>PACMAD clade</taxon>
        <taxon>Arundinoideae</taxon>
        <taxon>Arundineae</taxon>
        <taxon>Arundo</taxon>
    </lineage>
</organism>
<proteinExistence type="predicted"/>
<evidence type="ECO:0000313" key="2">
    <source>
        <dbReference type="EMBL" id="JAD49013.1"/>
    </source>
</evidence>
<dbReference type="GO" id="GO:0005524">
    <property type="term" value="F:ATP binding"/>
    <property type="evidence" value="ECO:0007669"/>
    <property type="project" value="InterPro"/>
</dbReference>
<reference evidence="2" key="2">
    <citation type="journal article" date="2015" name="Data Brief">
        <title>Shoot transcriptome of the giant reed, Arundo donax.</title>
        <authorList>
            <person name="Barrero R.A."/>
            <person name="Guerrero F.D."/>
            <person name="Moolhuijzen P."/>
            <person name="Goolsby J.A."/>
            <person name="Tidwell J."/>
            <person name="Bellgard S.E."/>
            <person name="Bellgard M.I."/>
        </authorList>
    </citation>
    <scope>NUCLEOTIDE SEQUENCE</scope>
    <source>
        <tissue evidence="2">Shoot tissue taken approximately 20 cm above the soil surface</tissue>
    </source>
</reference>
<dbReference type="AlphaFoldDB" id="A0A0A9AGM6"/>
<protein>
    <recommendedName>
        <fullName evidence="1">Protein kinase domain-containing protein</fullName>
    </recommendedName>
</protein>
<dbReference type="PANTHER" id="PTHR44329:SF292">
    <property type="entry name" value="OS09G0566550 PROTEIN"/>
    <property type="match status" value="1"/>
</dbReference>
<dbReference type="InterPro" id="IPR001245">
    <property type="entry name" value="Ser-Thr/Tyr_kinase_cat_dom"/>
</dbReference>
<dbReference type="InterPro" id="IPR051681">
    <property type="entry name" value="Ser/Thr_Kinases-Pseudokinases"/>
</dbReference>